<dbReference type="PATRIC" id="fig|83552.4.peg.2740"/>
<proteinExistence type="predicted"/>
<dbReference type="AlphaFoldDB" id="A0A0C1C4S4"/>
<dbReference type="Pfam" id="PF13173">
    <property type="entry name" value="AAA_14"/>
    <property type="match status" value="1"/>
</dbReference>
<reference evidence="2 3" key="1">
    <citation type="journal article" date="2014" name="Mol. Biol. Evol.">
        <title>Massive expansion of Ubiquitination-related gene families within the Chlamydiae.</title>
        <authorList>
            <person name="Domman D."/>
            <person name="Collingro A."/>
            <person name="Lagkouvardos I."/>
            <person name="Gehre L."/>
            <person name="Weinmaier T."/>
            <person name="Rattei T."/>
            <person name="Subtil A."/>
            <person name="Horn M."/>
        </authorList>
    </citation>
    <scope>NUCLEOTIDE SEQUENCE [LARGE SCALE GENOMIC DNA]</scope>
    <source>
        <strain evidence="2 3">OEW1</strain>
    </source>
</reference>
<organism evidence="2 3">
    <name type="scientific">Parachlamydia acanthamoebae</name>
    <dbReference type="NCBI Taxonomy" id="83552"/>
    <lineage>
        <taxon>Bacteria</taxon>
        <taxon>Pseudomonadati</taxon>
        <taxon>Chlamydiota</taxon>
        <taxon>Chlamydiia</taxon>
        <taxon>Parachlamydiales</taxon>
        <taxon>Parachlamydiaceae</taxon>
        <taxon>Parachlamydia</taxon>
    </lineage>
</organism>
<protein>
    <recommendedName>
        <fullName evidence="1">AAA domain-containing protein</fullName>
    </recommendedName>
</protein>
<evidence type="ECO:0000259" key="1">
    <source>
        <dbReference type="Pfam" id="PF13173"/>
    </source>
</evidence>
<comment type="caution">
    <text evidence="2">The sequence shown here is derived from an EMBL/GenBank/DDBJ whole genome shotgun (WGS) entry which is preliminary data.</text>
</comment>
<sequence length="97" mass="11627">MSFHNISLDRLLYLNFEDDRLMPIDQKKMGEMVDALYILQPDLHNHRCFLFLDEVQNVEGWPLVIWIQKTLKFMSPARRLSYLARKFQHPYVGGLYP</sequence>
<feature type="domain" description="AAA" evidence="1">
    <location>
        <begin position="9"/>
        <end position="65"/>
    </location>
</feature>
<evidence type="ECO:0000313" key="2">
    <source>
        <dbReference type="EMBL" id="KIA76165.1"/>
    </source>
</evidence>
<dbReference type="InterPro" id="IPR041682">
    <property type="entry name" value="AAA_14"/>
</dbReference>
<dbReference type="EMBL" id="JSAM01000129">
    <property type="protein sequence ID" value="KIA76165.1"/>
    <property type="molecule type" value="Genomic_DNA"/>
</dbReference>
<gene>
    <name evidence="2" type="ORF">DB43_AS00350</name>
</gene>
<accession>A0A0C1C4S4</accession>
<evidence type="ECO:0000313" key="3">
    <source>
        <dbReference type="Proteomes" id="UP000031307"/>
    </source>
</evidence>
<dbReference type="Proteomes" id="UP000031307">
    <property type="component" value="Unassembled WGS sequence"/>
</dbReference>
<name>A0A0C1C4S4_9BACT</name>